<dbReference type="Proteomes" id="UP000605846">
    <property type="component" value="Unassembled WGS sequence"/>
</dbReference>
<comment type="caution">
    <text evidence="2">The sequence shown here is derived from an EMBL/GenBank/DDBJ whole genome shotgun (WGS) entry which is preliminary data.</text>
</comment>
<sequence>MRFNICFTTAIIASVFGVSALTAPQAKKIKDGLIEGHIIPDGNDRETNEHGHPEIEGLSLYILVLDDFEPTTYMKITYHDDRLLEMGDEVLPEEVVEAPHIWFKPPTPGAEYTLVMIDADTQVPHVRHWISTNIDGGKPGSSLRDTTPLHQYTPYHGPTPPAGSGKHRYVFILLEQTEKNQAMRPALQDPNLHRAFFSVKDFIRDNNLRPVAAQYMVASHQDGYEGEYMTRHRSGSASASAISSSIAAPVSSTA</sequence>
<keyword evidence="3" id="KW-1185">Reference proteome</keyword>
<dbReference type="PANTHER" id="PTHR11362">
    <property type="entry name" value="PHOSPHATIDYLETHANOLAMINE-BINDING PROTEIN"/>
    <property type="match status" value="1"/>
</dbReference>
<proteinExistence type="predicted"/>
<keyword evidence="2" id="KW-0687">Ribonucleoprotein</keyword>
<feature type="signal peptide" evidence="1">
    <location>
        <begin position="1"/>
        <end position="20"/>
    </location>
</feature>
<protein>
    <submittedName>
        <fullName evidence="2">39S ribosomal protein L38, mitochondrial</fullName>
    </submittedName>
</protein>
<dbReference type="GO" id="GO:0005840">
    <property type="term" value="C:ribosome"/>
    <property type="evidence" value="ECO:0007669"/>
    <property type="project" value="UniProtKB-KW"/>
</dbReference>
<gene>
    <name evidence="2" type="primary">MRPL38_2</name>
    <name evidence="2" type="ORF">EC973_006503</name>
</gene>
<dbReference type="OrthoDB" id="2506647at2759"/>
<dbReference type="AlphaFoldDB" id="A0A8H7BVX3"/>
<feature type="chain" id="PRO_5034554430" evidence="1">
    <location>
        <begin position="21"/>
        <end position="254"/>
    </location>
</feature>
<dbReference type="SUPFAM" id="SSF49777">
    <property type="entry name" value="PEBP-like"/>
    <property type="match status" value="1"/>
</dbReference>
<reference evidence="2" key="1">
    <citation type="submission" date="2020-01" db="EMBL/GenBank/DDBJ databases">
        <title>Genome Sequencing of Three Apophysomyces-Like Fungal Strains Confirms a Novel Fungal Genus in the Mucoromycota with divergent Burkholderia-like Endosymbiotic Bacteria.</title>
        <authorList>
            <person name="Stajich J.E."/>
            <person name="Macias A.M."/>
            <person name="Carter-House D."/>
            <person name="Lovett B."/>
            <person name="Kasson L.R."/>
            <person name="Berry K."/>
            <person name="Grigoriev I."/>
            <person name="Chang Y."/>
            <person name="Spatafora J."/>
            <person name="Kasson M.T."/>
        </authorList>
    </citation>
    <scope>NUCLEOTIDE SEQUENCE</scope>
    <source>
        <strain evidence="2">NRRL A-21654</strain>
    </source>
</reference>
<evidence type="ECO:0000313" key="3">
    <source>
        <dbReference type="Proteomes" id="UP000605846"/>
    </source>
</evidence>
<name>A0A8H7BVX3_9FUNG</name>
<accession>A0A8H7BVX3</accession>
<organism evidence="2 3">
    <name type="scientific">Apophysomyces ossiformis</name>
    <dbReference type="NCBI Taxonomy" id="679940"/>
    <lineage>
        <taxon>Eukaryota</taxon>
        <taxon>Fungi</taxon>
        <taxon>Fungi incertae sedis</taxon>
        <taxon>Mucoromycota</taxon>
        <taxon>Mucoromycotina</taxon>
        <taxon>Mucoromycetes</taxon>
        <taxon>Mucorales</taxon>
        <taxon>Mucorineae</taxon>
        <taxon>Mucoraceae</taxon>
        <taxon>Apophysomyces</taxon>
    </lineage>
</organism>
<dbReference type="PANTHER" id="PTHR11362:SF82">
    <property type="entry name" value="PHOSPHATIDYLETHANOLAMINE-BINDING PROTEIN 4"/>
    <property type="match status" value="1"/>
</dbReference>
<dbReference type="InterPro" id="IPR035810">
    <property type="entry name" value="PEBP_euk"/>
</dbReference>
<evidence type="ECO:0000313" key="2">
    <source>
        <dbReference type="EMBL" id="KAF7728222.1"/>
    </source>
</evidence>
<dbReference type="InterPro" id="IPR036610">
    <property type="entry name" value="PEBP-like_sf"/>
</dbReference>
<dbReference type="Pfam" id="PF01161">
    <property type="entry name" value="PBP"/>
    <property type="match status" value="1"/>
</dbReference>
<dbReference type="Gene3D" id="3.90.280.10">
    <property type="entry name" value="PEBP-like"/>
    <property type="match status" value="1"/>
</dbReference>
<keyword evidence="2" id="KW-0689">Ribosomal protein</keyword>
<dbReference type="EMBL" id="JABAYA010000041">
    <property type="protein sequence ID" value="KAF7728222.1"/>
    <property type="molecule type" value="Genomic_DNA"/>
</dbReference>
<dbReference type="CDD" id="cd00866">
    <property type="entry name" value="PEBP_euk"/>
    <property type="match status" value="1"/>
</dbReference>
<evidence type="ECO:0000256" key="1">
    <source>
        <dbReference type="SAM" id="SignalP"/>
    </source>
</evidence>
<dbReference type="InterPro" id="IPR008914">
    <property type="entry name" value="PEBP"/>
</dbReference>
<keyword evidence="1" id="KW-0732">Signal</keyword>